<evidence type="ECO:0000256" key="9">
    <source>
        <dbReference type="ARBA" id="ARBA00022843"/>
    </source>
</evidence>
<evidence type="ECO:0000313" key="14">
    <source>
        <dbReference type="EMBL" id="NWI49037.1"/>
    </source>
</evidence>
<dbReference type="GO" id="GO:0043161">
    <property type="term" value="P:proteasome-mediated ubiquitin-dependent protein catabolic process"/>
    <property type="evidence" value="ECO:0007669"/>
    <property type="project" value="InterPro"/>
</dbReference>
<dbReference type="GO" id="GO:0005634">
    <property type="term" value="C:nucleus"/>
    <property type="evidence" value="ECO:0007669"/>
    <property type="project" value="UniProtKB-SubCell"/>
</dbReference>
<dbReference type="InterPro" id="IPR054109">
    <property type="entry name" value="UBA_8"/>
</dbReference>
<dbReference type="InterPro" id="IPR001394">
    <property type="entry name" value="Peptidase_C19_UCH"/>
</dbReference>
<dbReference type="CDD" id="cd20487">
    <property type="entry name" value="USP28_C"/>
    <property type="match status" value="1"/>
</dbReference>
<dbReference type="EC" id="3.4.19.12" evidence="3"/>
<dbReference type="Pfam" id="PF22566">
    <property type="entry name" value="UBA_8"/>
    <property type="match status" value="1"/>
</dbReference>
<name>A0A851BY22_CALVR</name>
<dbReference type="InterPro" id="IPR018200">
    <property type="entry name" value="USP_CS"/>
</dbReference>
<dbReference type="PANTHER" id="PTHR43982:SF6">
    <property type="entry name" value="UBIQUITIN CARBOXYL-TERMINAL HYDROLASE 2-RELATED"/>
    <property type="match status" value="1"/>
</dbReference>
<dbReference type="GO" id="GO:0004843">
    <property type="term" value="F:cysteine-type deubiquitinase activity"/>
    <property type="evidence" value="ECO:0007669"/>
    <property type="project" value="UniProtKB-EC"/>
</dbReference>
<comment type="caution">
    <text evidence="14">The sequence shown here is derived from an EMBL/GenBank/DDBJ whole genome shotgun (WGS) entry which is preliminary data.</text>
</comment>
<dbReference type="FunFam" id="3.90.70.10:FF:000004">
    <property type="entry name" value="Putative ubiquitin carboxyl-terminal hydrolase 25"/>
    <property type="match status" value="1"/>
</dbReference>
<dbReference type="InterPro" id="IPR009060">
    <property type="entry name" value="UBA-like_sf"/>
</dbReference>
<evidence type="ECO:0000256" key="6">
    <source>
        <dbReference type="ARBA" id="ARBA00022786"/>
    </source>
</evidence>
<feature type="coiled-coil region" evidence="11">
    <location>
        <begin position="385"/>
        <end position="412"/>
    </location>
</feature>
<evidence type="ECO:0000256" key="11">
    <source>
        <dbReference type="SAM" id="Coils"/>
    </source>
</evidence>
<comment type="subcellular location">
    <subcellularLocation>
        <location evidence="2">Nucleus</location>
    </subcellularLocation>
</comment>
<evidence type="ECO:0000256" key="5">
    <source>
        <dbReference type="ARBA" id="ARBA00022670"/>
    </source>
</evidence>
<dbReference type="AlphaFoldDB" id="A0A851BY22"/>
<evidence type="ECO:0000256" key="7">
    <source>
        <dbReference type="ARBA" id="ARBA00022801"/>
    </source>
</evidence>
<accession>A0A851BY22</accession>
<gene>
    <name evidence="14" type="primary">Usp28</name>
    <name evidence="14" type="ORF">CALVIR_R11311</name>
</gene>
<dbReference type="Proteomes" id="UP000642973">
    <property type="component" value="Unassembled WGS sequence"/>
</dbReference>
<dbReference type="GO" id="GO:0070628">
    <property type="term" value="F:proteasome binding"/>
    <property type="evidence" value="ECO:0007669"/>
    <property type="project" value="TreeGrafter"/>
</dbReference>
<dbReference type="EMBL" id="WEIV01000898">
    <property type="protein sequence ID" value="NWI49037.1"/>
    <property type="molecule type" value="Genomic_DNA"/>
</dbReference>
<evidence type="ECO:0000256" key="3">
    <source>
        <dbReference type="ARBA" id="ARBA00012759"/>
    </source>
</evidence>
<keyword evidence="7 14" id="KW-0378">Hydrolase</keyword>
<feature type="domain" description="USP" evidence="13">
    <location>
        <begin position="142"/>
        <end position="632"/>
    </location>
</feature>
<feature type="compositionally biased region" description="Polar residues" evidence="12">
    <location>
        <begin position="695"/>
        <end position="708"/>
    </location>
</feature>
<keyword evidence="4" id="KW-1017">Isopeptide bond</keyword>
<keyword evidence="5" id="KW-0645">Protease</keyword>
<keyword evidence="10" id="KW-0539">Nucleus</keyword>
<dbReference type="Gene3D" id="1.10.8.10">
    <property type="entry name" value="DNA helicase RuvA subunit, C-terminal domain"/>
    <property type="match status" value="1"/>
</dbReference>
<evidence type="ECO:0000313" key="15">
    <source>
        <dbReference type="Proteomes" id="UP000642973"/>
    </source>
</evidence>
<dbReference type="PROSITE" id="PS00973">
    <property type="entry name" value="USP_2"/>
    <property type="match status" value="1"/>
</dbReference>
<dbReference type="SUPFAM" id="SSF54001">
    <property type="entry name" value="Cysteine proteinases"/>
    <property type="match status" value="1"/>
</dbReference>
<dbReference type="PANTHER" id="PTHR43982">
    <property type="entry name" value="UBIQUITIN CARBOXYL-TERMINAL HYDROLASE"/>
    <property type="match status" value="1"/>
</dbReference>
<dbReference type="GO" id="GO:0061136">
    <property type="term" value="P:regulation of proteasomal protein catabolic process"/>
    <property type="evidence" value="ECO:0007669"/>
    <property type="project" value="TreeGrafter"/>
</dbReference>
<feature type="non-terminal residue" evidence="14">
    <location>
        <position position="1"/>
    </location>
</feature>
<dbReference type="CDD" id="cd02665">
    <property type="entry name" value="Peptidase_C19I"/>
    <property type="match status" value="1"/>
</dbReference>
<feature type="non-terminal residue" evidence="14">
    <location>
        <position position="1033"/>
    </location>
</feature>
<keyword evidence="8" id="KW-0788">Thiol protease</keyword>
<organism evidence="14 15">
    <name type="scientific">Calyptomena viridis</name>
    <name type="common">Lesser green broadbill</name>
    <dbReference type="NCBI Taxonomy" id="135972"/>
    <lineage>
        <taxon>Eukaryota</taxon>
        <taxon>Metazoa</taxon>
        <taxon>Chordata</taxon>
        <taxon>Craniata</taxon>
        <taxon>Vertebrata</taxon>
        <taxon>Euteleostomi</taxon>
        <taxon>Archelosauria</taxon>
        <taxon>Archosauria</taxon>
        <taxon>Dinosauria</taxon>
        <taxon>Saurischia</taxon>
        <taxon>Theropoda</taxon>
        <taxon>Coelurosauria</taxon>
        <taxon>Aves</taxon>
        <taxon>Neognathae</taxon>
        <taxon>Neoaves</taxon>
        <taxon>Telluraves</taxon>
        <taxon>Australaves</taxon>
        <taxon>Passeriformes</taxon>
        <taxon>Eurylaimidae</taxon>
        <taxon>Calyptomena</taxon>
    </lineage>
</organism>
<keyword evidence="9" id="KW-0832">Ubl conjugation</keyword>
<evidence type="ECO:0000256" key="8">
    <source>
        <dbReference type="ARBA" id="ARBA00022807"/>
    </source>
</evidence>
<reference evidence="14" key="1">
    <citation type="submission" date="2019-10" db="EMBL/GenBank/DDBJ databases">
        <title>Bird 10,000 Genomes (B10K) Project - Family phase.</title>
        <authorList>
            <person name="Zhang G."/>
        </authorList>
    </citation>
    <scope>NUCLEOTIDE SEQUENCE</scope>
    <source>
        <strain evidence="14">B10K-DU-002-55</strain>
        <tissue evidence="14">Muscle</tissue>
    </source>
</reference>
<keyword evidence="6" id="KW-0833">Ubl conjugation pathway</keyword>
<dbReference type="Pfam" id="PF00443">
    <property type="entry name" value="UCH"/>
    <property type="match status" value="1"/>
</dbReference>
<keyword evidence="15" id="KW-1185">Reference proteome</keyword>
<dbReference type="PROSITE" id="PS50235">
    <property type="entry name" value="USP_3"/>
    <property type="match status" value="1"/>
</dbReference>
<feature type="region of interest" description="Disordered" evidence="12">
    <location>
        <begin position="675"/>
        <end position="725"/>
    </location>
</feature>
<evidence type="ECO:0000256" key="4">
    <source>
        <dbReference type="ARBA" id="ARBA00022499"/>
    </source>
</evidence>
<dbReference type="InterPro" id="IPR038765">
    <property type="entry name" value="Papain-like_cys_pep_sf"/>
</dbReference>
<sequence length="1033" mass="117783">DCQMLLNQMKEITGIQDSAFLLAALKAANGDLMEAVTFLTEEHAQEPAQDLAAAEPSAWEGSAVGKQLPQSKSFPSWQEGSLVPVAVGNLGRLFYSTVLMSRDRPQDTHSSENKNRSKRKRCEVWGENLKQNDWRRAGNWPVGMKNIGNTCWFSAVIQSLFQLPEFRRLVLGYSLPQNVLESCRSHTGKRNTAFMQELQCLFALMLGTRRKFVDPSAALELLRDVFRSAEEPQQDVSEFTHKLLDWLEDAFQLTVNVTSPGDKSKNPMVQLFYGTFLTEGVHEGNTFSKIETFGQYPLQVNGYRNLNECLEGAMVEGEMEEATASQSVKYGQERWFTKLPPVLTFELSRFEFNQSLGQPEKIHTKLEFPQTMYMDRYLYCNKELIQLKREETKRLKEKMVGLQQKLERYMEYGSGPARFPLPDMLQYVLEFITTKPAVAVSSAQGSQTTLLHSQAKPHILDVLSQPNGMLERTDTSTEDGAFLLGNSSPQQNCRMELQPCVSPAELSEGPAPHVVSEEELTLVQTCLQRWRNEIEQDVQDLKESIARINLSIEQMYCDPLLRQVPYRLHAVLVHEGQANAGHYWAFIYNQPQKRWLKYNDISVTESSWEELERESFGGLRNASAYCLMYISDQVSRAGADADEGPESGQFQKEVEALSPELRHYIQEDNWRLEQEAEEWEEEQSCKIPQMEPSPASESQDLSSESGPDQSAVCEQGARSLSSEHARMAKEQTAKAIANTADAYEKNGVEAALCEAFHEEYSRLYLLSKETPTPQNDARLQHVLIYFLQNNAPQQVVERTLLEQFADKNLSYDERRSISIMKVARAKLREIGPDDVDMEEYKRWHEDYSLFRKVSVYLLTGLELYQNRKYQESLTYLVYAYQSNTKLLLKGTNRGVNESLIALYRRKCLLKLNEVAASLFVSCEEARVSEGVSILNELIIPCMHLMNNFDISREDLDAIEVMRNHWCSYLGREDMDAKLQMKLGELLPRLLDGSTEVIVLKEPPKIRPNSPYDLCSRFAAVMESIHGASTVTVK</sequence>
<evidence type="ECO:0000256" key="10">
    <source>
        <dbReference type="ARBA" id="ARBA00023242"/>
    </source>
</evidence>
<dbReference type="InterPro" id="IPR044635">
    <property type="entry name" value="UBP14-like"/>
</dbReference>
<dbReference type="Gene3D" id="3.90.70.10">
    <property type="entry name" value="Cysteine proteinases"/>
    <property type="match status" value="1"/>
</dbReference>
<proteinExistence type="predicted"/>
<evidence type="ECO:0000256" key="1">
    <source>
        <dbReference type="ARBA" id="ARBA00000707"/>
    </source>
</evidence>
<evidence type="ECO:0000259" key="13">
    <source>
        <dbReference type="PROSITE" id="PS50235"/>
    </source>
</evidence>
<keyword evidence="11" id="KW-0175">Coiled coil</keyword>
<evidence type="ECO:0000256" key="2">
    <source>
        <dbReference type="ARBA" id="ARBA00004123"/>
    </source>
</evidence>
<dbReference type="InterPro" id="IPR028889">
    <property type="entry name" value="USP"/>
</dbReference>
<dbReference type="SUPFAM" id="SSF46934">
    <property type="entry name" value="UBA-like"/>
    <property type="match status" value="1"/>
</dbReference>
<protein>
    <recommendedName>
        <fullName evidence="3">ubiquitinyl hydrolase 1</fullName>
        <ecNumber evidence="3">3.4.19.12</ecNumber>
    </recommendedName>
</protein>
<evidence type="ECO:0000256" key="12">
    <source>
        <dbReference type="SAM" id="MobiDB-lite"/>
    </source>
</evidence>
<dbReference type="PROSITE" id="PS00972">
    <property type="entry name" value="USP_1"/>
    <property type="match status" value="1"/>
</dbReference>
<dbReference type="GO" id="GO:0016579">
    <property type="term" value="P:protein deubiquitination"/>
    <property type="evidence" value="ECO:0007669"/>
    <property type="project" value="InterPro"/>
</dbReference>
<comment type="catalytic activity">
    <reaction evidence="1">
        <text>Thiol-dependent hydrolysis of ester, thioester, amide, peptide and isopeptide bonds formed by the C-terminal Gly of ubiquitin (a 76-residue protein attached to proteins as an intracellular targeting signal).</text>
        <dbReference type="EC" id="3.4.19.12"/>
    </reaction>
</comment>